<gene>
    <name evidence="13" type="ORF">Z517_08922</name>
</gene>
<evidence type="ECO:0000256" key="3">
    <source>
        <dbReference type="ARBA" id="ARBA00022801"/>
    </source>
</evidence>
<keyword evidence="14" id="KW-1185">Reference proteome</keyword>
<dbReference type="EC" id="3.6.4.13" evidence="1"/>
<evidence type="ECO:0000256" key="7">
    <source>
        <dbReference type="PROSITE-ProRule" id="PRU00552"/>
    </source>
</evidence>
<dbReference type="PROSITE" id="PS51194">
    <property type="entry name" value="HELICASE_CTER"/>
    <property type="match status" value="1"/>
</dbReference>
<dbReference type="GeneID" id="25308412"/>
<accession>A0A0D2EY32</accession>
<evidence type="ECO:0000256" key="9">
    <source>
        <dbReference type="SAM" id="MobiDB-lite"/>
    </source>
</evidence>
<evidence type="ECO:0000256" key="1">
    <source>
        <dbReference type="ARBA" id="ARBA00012552"/>
    </source>
</evidence>
<comment type="similarity">
    <text evidence="8">Belongs to the DEAD box helicase family.</text>
</comment>
<evidence type="ECO:0000256" key="5">
    <source>
        <dbReference type="ARBA" id="ARBA00022840"/>
    </source>
</evidence>
<keyword evidence="4 8" id="KW-0347">Helicase</keyword>
<name>A0A0D2EY32_9EURO</name>
<evidence type="ECO:0000259" key="10">
    <source>
        <dbReference type="PROSITE" id="PS51192"/>
    </source>
</evidence>
<dbReference type="InterPro" id="IPR011545">
    <property type="entry name" value="DEAD/DEAH_box_helicase_dom"/>
</dbReference>
<dbReference type="CDD" id="cd18787">
    <property type="entry name" value="SF2_C_DEAD"/>
    <property type="match status" value="1"/>
</dbReference>
<feature type="short sequence motif" description="Q motif" evidence="7">
    <location>
        <begin position="151"/>
        <end position="179"/>
    </location>
</feature>
<dbReference type="InterPro" id="IPR001650">
    <property type="entry name" value="Helicase_C-like"/>
</dbReference>
<dbReference type="InterPro" id="IPR014001">
    <property type="entry name" value="Helicase_ATP-bd"/>
</dbReference>
<dbReference type="InterPro" id="IPR014014">
    <property type="entry name" value="RNA_helicase_DEAD_Q_motif"/>
</dbReference>
<keyword evidence="2 8" id="KW-0547">Nucleotide-binding</keyword>
<feature type="domain" description="Helicase ATP-binding" evidence="10">
    <location>
        <begin position="182"/>
        <end position="379"/>
    </location>
</feature>
<evidence type="ECO:0000256" key="8">
    <source>
        <dbReference type="RuleBase" id="RU000492"/>
    </source>
</evidence>
<sequence>MASPFNTADVASALADITTANGVEPPTGPLKNEEAIKLARQSGWVEPKANNYTARAPTTALGSDQAQLEVEAEENDGADEVVVSRHATSNWSHDAAKYEWKEEYGDVGPRDEKLEKDLFRGEHINRAGIKFDNLTTVKVMVESETRVNPVSSFKDAGLHPVILENIELCGYRHTTPIQAYTIPAVLTGHDMIGIAQTGSGKTAAFLIPTISKLMGKVKKLAAPRPNIGQGFDVSRDRVRAEPLILIVAPTRELCCQIFDEARRLCYRSMLRPCVAYGGAPIRDQAAQLQRGCDLLVASPGRLLDFMGRPELLSLARVRYTIIDEADEMLHDDWGDEMSKIMGGGDANTDGDHRYLLFSATFPKRVRKLAAKYLASDYVHVSVGRTGSVHVNVKQHILWCDKDKKMKALYDLLISMPPSRTLIFVKFKKTADFVDDYLFNLGLPSTSIHSDRTQSEREDALRSFKGGSTPILVATGVTARGLDVRNVMHVINFDLPSADHDGKNEYVHRIGRTARIGNEGLATSFYNDGDEALGPFLTKILLETNQDIPDFLEHFKPDGGNLNFDEEEEQDFEDNTGGGAGDAGGDAWGTGNNAAGAGGDAWGAAGNSNTASNAWGSTGNNAAAPANDNWGASTSIDAGAAGAW</sequence>
<organism evidence="13 14">
    <name type="scientific">Fonsecaea pedrosoi CBS 271.37</name>
    <dbReference type="NCBI Taxonomy" id="1442368"/>
    <lineage>
        <taxon>Eukaryota</taxon>
        <taxon>Fungi</taxon>
        <taxon>Dikarya</taxon>
        <taxon>Ascomycota</taxon>
        <taxon>Pezizomycotina</taxon>
        <taxon>Eurotiomycetes</taxon>
        <taxon>Chaetothyriomycetidae</taxon>
        <taxon>Chaetothyriales</taxon>
        <taxon>Herpotrichiellaceae</taxon>
        <taxon>Fonsecaea</taxon>
    </lineage>
</organism>
<evidence type="ECO:0000256" key="2">
    <source>
        <dbReference type="ARBA" id="ARBA00022741"/>
    </source>
</evidence>
<dbReference type="SMART" id="SM00487">
    <property type="entry name" value="DEXDc"/>
    <property type="match status" value="1"/>
</dbReference>
<dbReference type="InterPro" id="IPR000629">
    <property type="entry name" value="RNA-helicase_DEAD-box_CS"/>
</dbReference>
<keyword evidence="5 8" id="KW-0067">ATP-binding</keyword>
<dbReference type="GO" id="GO:0016787">
    <property type="term" value="F:hydrolase activity"/>
    <property type="evidence" value="ECO:0007669"/>
    <property type="project" value="UniProtKB-KW"/>
</dbReference>
<comment type="catalytic activity">
    <reaction evidence="6">
        <text>ATP + H2O = ADP + phosphate + H(+)</text>
        <dbReference type="Rhea" id="RHEA:13065"/>
        <dbReference type="ChEBI" id="CHEBI:15377"/>
        <dbReference type="ChEBI" id="CHEBI:15378"/>
        <dbReference type="ChEBI" id="CHEBI:30616"/>
        <dbReference type="ChEBI" id="CHEBI:43474"/>
        <dbReference type="ChEBI" id="CHEBI:456216"/>
        <dbReference type="EC" id="3.6.4.13"/>
    </reaction>
</comment>
<dbReference type="PROSITE" id="PS00039">
    <property type="entry name" value="DEAD_ATP_HELICASE"/>
    <property type="match status" value="1"/>
</dbReference>
<feature type="compositionally biased region" description="Gly residues" evidence="9">
    <location>
        <begin position="575"/>
        <end position="587"/>
    </location>
</feature>
<keyword evidence="3 8" id="KW-0378">Hydrolase</keyword>
<dbReference type="PROSITE" id="PS51195">
    <property type="entry name" value="Q_MOTIF"/>
    <property type="match status" value="1"/>
</dbReference>
<dbReference type="Proteomes" id="UP000053029">
    <property type="component" value="Unassembled WGS sequence"/>
</dbReference>
<dbReference type="RefSeq" id="XP_013282890.1">
    <property type="nucleotide sequence ID" value="XM_013427436.1"/>
</dbReference>
<dbReference type="SMART" id="SM00490">
    <property type="entry name" value="HELICc"/>
    <property type="match status" value="1"/>
</dbReference>
<dbReference type="SUPFAM" id="SSF52540">
    <property type="entry name" value="P-loop containing nucleoside triphosphate hydrolases"/>
    <property type="match status" value="1"/>
</dbReference>
<dbReference type="HOGENOM" id="CLU_003041_1_5_1"/>
<dbReference type="EMBL" id="KN846973">
    <property type="protein sequence ID" value="KIW79082.1"/>
    <property type="molecule type" value="Genomic_DNA"/>
</dbReference>
<feature type="region of interest" description="Disordered" evidence="9">
    <location>
        <begin position="560"/>
        <end position="643"/>
    </location>
</feature>
<dbReference type="VEuPathDB" id="FungiDB:Z517_08922"/>
<dbReference type="OrthoDB" id="196131at2759"/>
<dbReference type="InterPro" id="IPR027417">
    <property type="entry name" value="P-loop_NTPase"/>
</dbReference>
<feature type="compositionally biased region" description="Low complexity" evidence="9">
    <location>
        <begin position="601"/>
        <end position="617"/>
    </location>
</feature>
<evidence type="ECO:0000313" key="14">
    <source>
        <dbReference type="Proteomes" id="UP000053029"/>
    </source>
</evidence>
<feature type="domain" description="DEAD-box RNA helicase Q" evidence="12">
    <location>
        <begin position="151"/>
        <end position="179"/>
    </location>
</feature>
<proteinExistence type="inferred from homology"/>
<dbReference type="PANTHER" id="PTHR47958">
    <property type="entry name" value="ATP-DEPENDENT RNA HELICASE DBP3"/>
    <property type="match status" value="1"/>
</dbReference>
<reference evidence="13 14" key="1">
    <citation type="submission" date="2015-01" db="EMBL/GenBank/DDBJ databases">
        <title>The Genome Sequence of Fonsecaea pedrosoi CBS 271.37.</title>
        <authorList>
            <consortium name="The Broad Institute Genomics Platform"/>
            <person name="Cuomo C."/>
            <person name="de Hoog S."/>
            <person name="Gorbushina A."/>
            <person name="Stielow B."/>
            <person name="Teixiera M."/>
            <person name="Abouelleil A."/>
            <person name="Chapman S.B."/>
            <person name="Priest M."/>
            <person name="Young S.K."/>
            <person name="Wortman J."/>
            <person name="Nusbaum C."/>
            <person name="Birren B."/>
        </authorList>
    </citation>
    <scope>NUCLEOTIDE SEQUENCE [LARGE SCALE GENOMIC DNA]</scope>
    <source>
        <strain evidence="13 14">CBS 271.37</strain>
    </source>
</reference>
<dbReference type="GO" id="GO:0003724">
    <property type="term" value="F:RNA helicase activity"/>
    <property type="evidence" value="ECO:0007669"/>
    <property type="project" value="UniProtKB-EC"/>
</dbReference>
<feature type="domain" description="Helicase C-terminal" evidence="11">
    <location>
        <begin position="407"/>
        <end position="555"/>
    </location>
</feature>
<dbReference type="Gene3D" id="3.40.50.300">
    <property type="entry name" value="P-loop containing nucleotide triphosphate hydrolases"/>
    <property type="match status" value="2"/>
</dbReference>
<dbReference type="GO" id="GO:0005524">
    <property type="term" value="F:ATP binding"/>
    <property type="evidence" value="ECO:0007669"/>
    <property type="project" value="UniProtKB-KW"/>
</dbReference>
<evidence type="ECO:0000256" key="6">
    <source>
        <dbReference type="ARBA" id="ARBA00047984"/>
    </source>
</evidence>
<dbReference type="Pfam" id="PF00270">
    <property type="entry name" value="DEAD"/>
    <property type="match status" value="1"/>
</dbReference>
<evidence type="ECO:0000256" key="4">
    <source>
        <dbReference type="ARBA" id="ARBA00022806"/>
    </source>
</evidence>
<evidence type="ECO:0000259" key="11">
    <source>
        <dbReference type="PROSITE" id="PS51194"/>
    </source>
</evidence>
<evidence type="ECO:0000313" key="13">
    <source>
        <dbReference type="EMBL" id="KIW79082.1"/>
    </source>
</evidence>
<protein>
    <recommendedName>
        <fullName evidence="1">RNA helicase</fullName>
        <ecNumber evidence="1">3.6.4.13</ecNumber>
    </recommendedName>
</protein>
<dbReference type="Pfam" id="PF00271">
    <property type="entry name" value="Helicase_C"/>
    <property type="match status" value="1"/>
</dbReference>
<dbReference type="STRING" id="1442368.A0A0D2EY32"/>
<dbReference type="GO" id="GO:0003676">
    <property type="term" value="F:nucleic acid binding"/>
    <property type="evidence" value="ECO:0007669"/>
    <property type="project" value="InterPro"/>
</dbReference>
<dbReference type="PROSITE" id="PS51192">
    <property type="entry name" value="HELICASE_ATP_BIND_1"/>
    <property type="match status" value="1"/>
</dbReference>
<dbReference type="AlphaFoldDB" id="A0A0D2EY32"/>
<feature type="compositionally biased region" description="Acidic residues" evidence="9">
    <location>
        <begin position="563"/>
        <end position="573"/>
    </location>
</feature>
<evidence type="ECO:0000259" key="12">
    <source>
        <dbReference type="PROSITE" id="PS51195"/>
    </source>
</evidence>